<keyword evidence="3" id="KW-1185">Reference proteome</keyword>
<organism evidence="2 3">
    <name type="scientific">Deinococcus malanensis</name>
    <dbReference type="NCBI Taxonomy" id="1706855"/>
    <lineage>
        <taxon>Bacteria</taxon>
        <taxon>Thermotogati</taxon>
        <taxon>Deinococcota</taxon>
        <taxon>Deinococci</taxon>
        <taxon>Deinococcales</taxon>
        <taxon>Deinococcaceae</taxon>
        <taxon>Deinococcus</taxon>
    </lineage>
</organism>
<gene>
    <name evidence="2" type="ORF">GCM10008955_23990</name>
</gene>
<dbReference type="GO" id="GO:0004177">
    <property type="term" value="F:aminopeptidase activity"/>
    <property type="evidence" value="ECO:0007669"/>
    <property type="project" value="UniProtKB-KW"/>
</dbReference>
<sequence length="358" mass="37183">MLRVMTQGEPARGRVRDFAIRPGQLPCGPLNAITDVTGVLVGHVTLIEGEDTRTGVTAVRPHSGNLYQDRVPAGVSVGNGFGKLAGVTQVQELGELETPVVLTNTLCVSRGLDGLIDWTLHQPGNETVRSVNAVVGETNDGLLNDIRSRAVTPGHVLSALENAVSGPVPEGAVGAGTGTVAFGWKGGIGTSSRRAGEWTVGVLVQSNYGGQLTVCGVPLDLAAAPSPAPDGSVMILVATDAPLSDRNLTRLARRAFLGIARTGGFLANGSGDYAVAFSTHPQVRRTSMHRNPQAPPVADLANELTSPLFQAVVEATEEAVLNSLFMASTVRGHAGRTVEALPLEPTLQQLRRAGVIPG</sequence>
<dbReference type="EMBL" id="BMPP01000009">
    <property type="protein sequence ID" value="GGK29389.1"/>
    <property type="molecule type" value="Genomic_DNA"/>
</dbReference>
<keyword evidence="2" id="KW-0645">Protease</keyword>
<comment type="similarity">
    <text evidence="1">Belongs to the peptidase S58 family.</text>
</comment>
<dbReference type="Pfam" id="PF03576">
    <property type="entry name" value="Peptidase_S58"/>
    <property type="match status" value="1"/>
</dbReference>
<reference evidence="3" key="1">
    <citation type="journal article" date="2019" name="Int. J. Syst. Evol. Microbiol.">
        <title>The Global Catalogue of Microorganisms (GCM) 10K type strain sequencing project: providing services to taxonomists for standard genome sequencing and annotation.</title>
        <authorList>
            <consortium name="The Broad Institute Genomics Platform"/>
            <consortium name="The Broad Institute Genome Sequencing Center for Infectious Disease"/>
            <person name="Wu L."/>
            <person name="Ma J."/>
        </authorList>
    </citation>
    <scope>NUCLEOTIDE SEQUENCE [LARGE SCALE GENOMIC DNA]</scope>
    <source>
        <strain evidence="3">JCM 30331</strain>
    </source>
</reference>
<name>A0ABQ2EZR4_9DEIO</name>
<evidence type="ECO:0000313" key="2">
    <source>
        <dbReference type="EMBL" id="GGK29389.1"/>
    </source>
</evidence>
<dbReference type="SUPFAM" id="SSF56266">
    <property type="entry name" value="DmpA/ArgJ-like"/>
    <property type="match status" value="1"/>
</dbReference>
<dbReference type="PANTHER" id="PTHR36512">
    <property type="entry name" value="D-AMINOPEPTIDASE"/>
    <property type="match status" value="1"/>
</dbReference>
<keyword evidence="2" id="KW-0378">Hydrolase</keyword>
<dbReference type="InterPro" id="IPR016117">
    <property type="entry name" value="ArgJ-like_dom_sf"/>
</dbReference>
<proteinExistence type="inferred from homology"/>
<protein>
    <submittedName>
        <fullName evidence="2">Aminopeptidase</fullName>
    </submittedName>
</protein>
<accession>A0ABQ2EZR4</accession>
<dbReference type="PANTHER" id="PTHR36512:SF3">
    <property type="entry name" value="BLR5678 PROTEIN"/>
    <property type="match status" value="1"/>
</dbReference>
<evidence type="ECO:0000313" key="3">
    <source>
        <dbReference type="Proteomes" id="UP000647587"/>
    </source>
</evidence>
<comment type="caution">
    <text evidence="2">The sequence shown here is derived from an EMBL/GenBank/DDBJ whole genome shotgun (WGS) entry which is preliminary data.</text>
</comment>
<evidence type="ECO:0000256" key="1">
    <source>
        <dbReference type="ARBA" id="ARBA00007068"/>
    </source>
</evidence>
<dbReference type="Proteomes" id="UP000647587">
    <property type="component" value="Unassembled WGS sequence"/>
</dbReference>
<keyword evidence="2" id="KW-0031">Aminopeptidase</keyword>
<dbReference type="InterPro" id="IPR005321">
    <property type="entry name" value="Peptidase_S58_DmpA"/>
</dbReference>
<dbReference type="Gene3D" id="3.60.70.12">
    <property type="entry name" value="L-amino peptidase D-ALA esterase/amidase"/>
    <property type="match status" value="1"/>
</dbReference>
<dbReference type="CDD" id="cd02253">
    <property type="entry name" value="DmpA"/>
    <property type="match status" value="1"/>
</dbReference>